<gene>
    <name evidence="1" type="ORF">ECPE_LOCUS5508</name>
</gene>
<evidence type="ECO:0000313" key="3">
    <source>
        <dbReference type="WBParaSite" id="ECPE_0000552101-mRNA-1"/>
    </source>
</evidence>
<name>A0A183AEX3_9TREM</name>
<dbReference type="PANTHER" id="PTHR47331:SF1">
    <property type="entry name" value="GAG-LIKE PROTEIN"/>
    <property type="match status" value="1"/>
</dbReference>
<reference evidence="3" key="1">
    <citation type="submission" date="2016-06" db="UniProtKB">
        <authorList>
            <consortium name="WormBaseParasite"/>
        </authorList>
    </citation>
    <scope>IDENTIFICATION</scope>
</reference>
<proteinExistence type="predicted"/>
<dbReference type="AlphaFoldDB" id="A0A183AEX3"/>
<organism evidence="3">
    <name type="scientific">Echinostoma caproni</name>
    <dbReference type="NCBI Taxonomy" id="27848"/>
    <lineage>
        <taxon>Eukaryota</taxon>
        <taxon>Metazoa</taxon>
        <taxon>Spiralia</taxon>
        <taxon>Lophotrochozoa</taxon>
        <taxon>Platyhelminthes</taxon>
        <taxon>Trematoda</taxon>
        <taxon>Digenea</taxon>
        <taxon>Plagiorchiida</taxon>
        <taxon>Echinostomata</taxon>
        <taxon>Echinostomatoidea</taxon>
        <taxon>Echinostomatidae</taxon>
        <taxon>Echinostoma</taxon>
    </lineage>
</organism>
<dbReference type="OrthoDB" id="10068075at2759"/>
<accession>A0A183AEX3</accession>
<dbReference type="EMBL" id="UZAN01042375">
    <property type="protein sequence ID" value="VDP75723.1"/>
    <property type="molecule type" value="Genomic_DNA"/>
</dbReference>
<evidence type="ECO:0000313" key="2">
    <source>
        <dbReference type="Proteomes" id="UP000272942"/>
    </source>
</evidence>
<evidence type="ECO:0000313" key="1">
    <source>
        <dbReference type="EMBL" id="VDP75723.1"/>
    </source>
</evidence>
<protein>
    <submittedName>
        <fullName evidence="3">Reverse transcriptase domain-containing protein</fullName>
    </submittedName>
</protein>
<keyword evidence="2" id="KW-1185">Reference proteome</keyword>
<dbReference type="WBParaSite" id="ECPE_0000552101-mRNA-1">
    <property type="protein sequence ID" value="ECPE_0000552101-mRNA-1"/>
    <property type="gene ID" value="ECPE_0000552101"/>
</dbReference>
<dbReference type="Proteomes" id="UP000272942">
    <property type="component" value="Unassembled WGS sequence"/>
</dbReference>
<dbReference type="PANTHER" id="PTHR47331">
    <property type="entry name" value="PHD-TYPE DOMAIN-CONTAINING PROTEIN"/>
    <property type="match status" value="1"/>
</dbReference>
<sequence length="229" mass="25489">MLPLTGGYDGACTIFKDLFGRSHEDVRSLSDVLLEGLNTNNVDTDVLAYLDIRMESCVIALKQMGYTVDLNLLSTFEQIKSCRILCSIGWAIFGPSRFTSYEMKSVNCLAAEDSNLVHQVMQMYDAELTNAQLLDQGISIDDTEAMGIVESGTMFVDGHFVVPLPWKKGVNTGVRKYASALSRLNSPKHRLIIDEGLRFRYAQTMKMTTEKGYAVPVSGEQLHCDFHPS</sequence>
<reference evidence="1 2" key="2">
    <citation type="submission" date="2018-11" db="EMBL/GenBank/DDBJ databases">
        <authorList>
            <consortium name="Pathogen Informatics"/>
        </authorList>
    </citation>
    <scope>NUCLEOTIDE SEQUENCE [LARGE SCALE GENOMIC DNA]</scope>
    <source>
        <strain evidence="1 2">Egypt</strain>
    </source>
</reference>